<protein>
    <submittedName>
        <fullName evidence="1">Uncharacterized protein</fullName>
    </submittedName>
</protein>
<proteinExistence type="predicted"/>
<organism evidence="1 2">
    <name type="scientific">Stegodyphus mimosarum</name>
    <name type="common">African social velvet spider</name>
    <dbReference type="NCBI Taxonomy" id="407821"/>
    <lineage>
        <taxon>Eukaryota</taxon>
        <taxon>Metazoa</taxon>
        <taxon>Ecdysozoa</taxon>
        <taxon>Arthropoda</taxon>
        <taxon>Chelicerata</taxon>
        <taxon>Arachnida</taxon>
        <taxon>Araneae</taxon>
        <taxon>Araneomorphae</taxon>
        <taxon>Entelegynae</taxon>
        <taxon>Eresoidea</taxon>
        <taxon>Eresidae</taxon>
        <taxon>Stegodyphus</taxon>
    </lineage>
</organism>
<feature type="non-terminal residue" evidence="1">
    <location>
        <position position="46"/>
    </location>
</feature>
<dbReference type="Proteomes" id="UP000054359">
    <property type="component" value="Unassembled WGS sequence"/>
</dbReference>
<keyword evidence="2" id="KW-1185">Reference proteome</keyword>
<evidence type="ECO:0000313" key="2">
    <source>
        <dbReference type="Proteomes" id="UP000054359"/>
    </source>
</evidence>
<dbReference type="AlphaFoldDB" id="A0A087UTQ2"/>
<reference evidence="1 2" key="1">
    <citation type="submission" date="2013-11" db="EMBL/GenBank/DDBJ databases">
        <title>Genome sequencing of Stegodyphus mimosarum.</title>
        <authorList>
            <person name="Bechsgaard J."/>
        </authorList>
    </citation>
    <scope>NUCLEOTIDE SEQUENCE [LARGE SCALE GENOMIC DNA]</scope>
</reference>
<name>A0A087UTQ2_STEMI</name>
<evidence type="ECO:0000313" key="1">
    <source>
        <dbReference type="EMBL" id="KFM80741.1"/>
    </source>
</evidence>
<gene>
    <name evidence="1" type="ORF">X975_11177</name>
</gene>
<accession>A0A087UTQ2</accession>
<sequence length="46" mass="5475">MNCLQFFLVQHFLNSSMFLHKSNSCTKSFPFHFIVCCYKNDECSTF</sequence>
<dbReference type="EMBL" id="KK121568">
    <property type="protein sequence ID" value="KFM80741.1"/>
    <property type="molecule type" value="Genomic_DNA"/>
</dbReference>